<dbReference type="AlphaFoldDB" id="A0A5B7HFJ9"/>
<evidence type="ECO:0000313" key="4">
    <source>
        <dbReference type="Proteomes" id="UP000324222"/>
    </source>
</evidence>
<organism evidence="3 4">
    <name type="scientific">Portunus trituberculatus</name>
    <name type="common">Swimming crab</name>
    <name type="synonym">Neptunus trituberculatus</name>
    <dbReference type="NCBI Taxonomy" id="210409"/>
    <lineage>
        <taxon>Eukaryota</taxon>
        <taxon>Metazoa</taxon>
        <taxon>Ecdysozoa</taxon>
        <taxon>Arthropoda</taxon>
        <taxon>Crustacea</taxon>
        <taxon>Multicrustacea</taxon>
        <taxon>Malacostraca</taxon>
        <taxon>Eumalacostraca</taxon>
        <taxon>Eucarida</taxon>
        <taxon>Decapoda</taxon>
        <taxon>Pleocyemata</taxon>
        <taxon>Brachyura</taxon>
        <taxon>Eubrachyura</taxon>
        <taxon>Portunoidea</taxon>
        <taxon>Portunidae</taxon>
        <taxon>Portuninae</taxon>
        <taxon>Portunus</taxon>
    </lineage>
</organism>
<accession>A0A5B7HFJ9</accession>
<keyword evidence="2" id="KW-0472">Membrane</keyword>
<comment type="caution">
    <text evidence="3">The sequence shown here is derived from an EMBL/GenBank/DDBJ whole genome shotgun (WGS) entry which is preliminary data.</text>
</comment>
<name>A0A5B7HFJ9_PORTR</name>
<keyword evidence="2" id="KW-1133">Transmembrane helix</keyword>
<keyword evidence="2" id="KW-0812">Transmembrane</keyword>
<protein>
    <submittedName>
        <fullName evidence="3">Uncharacterized protein</fullName>
    </submittedName>
</protein>
<dbReference type="Proteomes" id="UP000324222">
    <property type="component" value="Unassembled WGS sequence"/>
</dbReference>
<evidence type="ECO:0000256" key="1">
    <source>
        <dbReference type="SAM" id="MobiDB-lite"/>
    </source>
</evidence>
<keyword evidence="4" id="KW-1185">Reference proteome</keyword>
<feature type="transmembrane region" description="Helical" evidence="2">
    <location>
        <begin position="17"/>
        <end position="35"/>
    </location>
</feature>
<evidence type="ECO:0000256" key="2">
    <source>
        <dbReference type="SAM" id="Phobius"/>
    </source>
</evidence>
<reference evidence="3 4" key="1">
    <citation type="submission" date="2019-05" db="EMBL/GenBank/DDBJ databases">
        <title>Another draft genome of Portunus trituberculatus and its Hox gene families provides insights of decapod evolution.</title>
        <authorList>
            <person name="Jeong J.-H."/>
            <person name="Song I."/>
            <person name="Kim S."/>
            <person name="Choi T."/>
            <person name="Kim D."/>
            <person name="Ryu S."/>
            <person name="Kim W."/>
        </authorList>
    </citation>
    <scope>NUCLEOTIDE SEQUENCE [LARGE SCALE GENOMIC DNA]</scope>
    <source>
        <tissue evidence="3">Muscle</tissue>
    </source>
</reference>
<dbReference type="EMBL" id="VSRR010028617">
    <property type="protein sequence ID" value="MPC68923.1"/>
    <property type="molecule type" value="Genomic_DNA"/>
</dbReference>
<proteinExistence type="predicted"/>
<sequence length="100" mass="10598">MVVVAVAAMAGPSSGPFISLLLGFAAMYLLSSAGWKAINTRAGKFATSKQSNFPDVWPDPQLLRAGRGKRPLVKPEERGKPPAALPHAQLSTLIPETDTE</sequence>
<feature type="region of interest" description="Disordered" evidence="1">
    <location>
        <begin position="56"/>
        <end position="100"/>
    </location>
</feature>
<evidence type="ECO:0000313" key="3">
    <source>
        <dbReference type="EMBL" id="MPC68923.1"/>
    </source>
</evidence>
<gene>
    <name evidence="3" type="ORF">E2C01_063134</name>
</gene>